<dbReference type="GO" id="GO:0000155">
    <property type="term" value="F:phosphorelay sensor kinase activity"/>
    <property type="evidence" value="ECO:0007669"/>
    <property type="project" value="InterPro"/>
</dbReference>
<dbReference type="InterPro" id="IPR001610">
    <property type="entry name" value="PAC"/>
</dbReference>
<dbReference type="CDD" id="cd00130">
    <property type="entry name" value="PAS"/>
    <property type="match status" value="1"/>
</dbReference>
<dbReference type="InterPro" id="IPR003661">
    <property type="entry name" value="HisK_dim/P_dom"/>
</dbReference>
<dbReference type="SMART" id="SM00387">
    <property type="entry name" value="HATPase_c"/>
    <property type="match status" value="1"/>
</dbReference>
<dbReference type="InterPro" id="IPR036890">
    <property type="entry name" value="HATPase_C_sf"/>
</dbReference>
<dbReference type="Gene3D" id="3.30.450.20">
    <property type="entry name" value="PAS domain"/>
    <property type="match status" value="1"/>
</dbReference>
<dbReference type="PANTHER" id="PTHR43304:SF1">
    <property type="entry name" value="PAC DOMAIN-CONTAINING PROTEIN"/>
    <property type="match status" value="1"/>
</dbReference>
<dbReference type="Proteomes" id="UP000178187">
    <property type="component" value="Unassembled WGS sequence"/>
</dbReference>
<dbReference type="PROSITE" id="PS50113">
    <property type="entry name" value="PAC"/>
    <property type="match status" value="1"/>
</dbReference>
<dbReference type="InterPro" id="IPR005467">
    <property type="entry name" value="His_kinase_dom"/>
</dbReference>
<name>A0A1G1KVE9_9BACT</name>
<evidence type="ECO:0000256" key="1">
    <source>
        <dbReference type="ARBA" id="ARBA00000085"/>
    </source>
</evidence>
<dbReference type="EC" id="2.7.13.3" evidence="2"/>
<reference evidence="9 10" key="1">
    <citation type="journal article" date="2016" name="Nat. Commun.">
        <title>Thousands of microbial genomes shed light on interconnected biogeochemical processes in an aquifer system.</title>
        <authorList>
            <person name="Anantharaman K."/>
            <person name="Brown C.T."/>
            <person name="Hug L.A."/>
            <person name="Sharon I."/>
            <person name="Castelle C.J."/>
            <person name="Probst A.J."/>
            <person name="Thomas B.C."/>
            <person name="Singh A."/>
            <person name="Wilkins M.J."/>
            <person name="Karaoz U."/>
            <person name="Brodie E.L."/>
            <person name="Williams K.H."/>
            <person name="Hubbard S.S."/>
            <person name="Banfield J.F."/>
        </authorList>
    </citation>
    <scope>NUCLEOTIDE SEQUENCE [LARGE SCALE GENOMIC DNA]</scope>
</reference>
<keyword evidence="4" id="KW-0808">Transferase</keyword>
<dbReference type="Pfam" id="PF00512">
    <property type="entry name" value="HisKA"/>
    <property type="match status" value="1"/>
</dbReference>
<dbReference type="SMART" id="SM00388">
    <property type="entry name" value="HisKA"/>
    <property type="match status" value="1"/>
</dbReference>
<dbReference type="SUPFAM" id="SSF55874">
    <property type="entry name" value="ATPase domain of HSP90 chaperone/DNA topoisomerase II/histidine kinase"/>
    <property type="match status" value="1"/>
</dbReference>
<dbReference type="AlphaFoldDB" id="A0A1G1KVE9"/>
<evidence type="ECO:0000313" key="9">
    <source>
        <dbReference type="EMBL" id="OGW96860.1"/>
    </source>
</evidence>
<dbReference type="PROSITE" id="PS50109">
    <property type="entry name" value="HIS_KIN"/>
    <property type="match status" value="1"/>
</dbReference>
<evidence type="ECO:0000259" key="7">
    <source>
        <dbReference type="PROSITE" id="PS50112"/>
    </source>
</evidence>
<keyword evidence="5" id="KW-0418">Kinase</keyword>
<feature type="domain" description="Histidine kinase" evidence="6">
    <location>
        <begin position="130"/>
        <end position="343"/>
    </location>
</feature>
<evidence type="ECO:0000256" key="4">
    <source>
        <dbReference type="ARBA" id="ARBA00022679"/>
    </source>
</evidence>
<organism evidence="9 10">
    <name type="scientific">Candidatus Danuiimicrobium aquiferis</name>
    <dbReference type="NCBI Taxonomy" id="1801832"/>
    <lineage>
        <taxon>Bacteria</taxon>
        <taxon>Pseudomonadati</taxon>
        <taxon>Candidatus Omnitrophota</taxon>
        <taxon>Candidatus Danuiimicrobium</taxon>
    </lineage>
</organism>
<dbReference type="Gene3D" id="1.10.287.130">
    <property type="match status" value="1"/>
</dbReference>
<feature type="domain" description="PAS" evidence="7">
    <location>
        <begin position="1"/>
        <end position="66"/>
    </location>
</feature>
<evidence type="ECO:0000313" key="10">
    <source>
        <dbReference type="Proteomes" id="UP000178187"/>
    </source>
</evidence>
<dbReference type="Pfam" id="PF13426">
    <property type="entry name" value="PAS_9"/>
    <property type="match status" value="1"/>
</dbReference>
<dbReference type="InterPro" id="IPR000700">
    <property type="entry name" value="PAS-assoc_C"/>
</dbReference>
<dbReference type="SMART" id="SM00086">
    <property type="entry name" value="PAC"/>
    <property type="match status" value="1"/>
</dbReference>
<feature type="domain" description="PAC" evidence="8">
    <location>
        <begin position="69"/>
        <end position="119"/>
    </location>
</feature>
<dbReference type="InterPro" id="IPR003594">
    <property type="entry name" value="HATPase_dom"/>
</dbReference>
<evidence type="ECO:0000256" key="3">
    <source>
        <dbReference type="ARBA" id="ARBA00022553"/>
    </source>
</evidence>
<keyword evidence="3" id="KW-0597">Phosphoprotein</keyword>
<dbReference type="Gene3D" id="3.30.565.10">
    <property type="entry name" value="Histidine kinase-like ATPase, C-terminal domain"/>
    <property type="match status" value="1"/>
</dbReference>
<evidence type="ECO:0000259" key="8">
    <source>
        <dbReference type="PROSITE" id="PS50113"/>
    </source>
</evidence>
<accession>A0A1G1KVE9</accession>
<dbReference type="CDD" id="cd00082">
    <property type="entry name" value="HisKA"/>
    <property type="match status" value="1"/>
</dbReference>
<dbReference type="InterPro" id="IPR035965">
    <property type="entry name" value="PAS-like_dom_sf"/>
</dbReference>
<gene>
    <name evidence="9" type="ORF">A3G33_01850</name>
</gene>
<evidence type="ECO:0000256" key="5">
    <source>
        <dbReference type="ARBA" id="ARBA00022777"/>
    </source>
</evidence>
<dbReference type="SUPFAM" id="SSF47384">
    <property type="entry name" value="Homodimeric domain of signal transducing histidine kinase"/>
    <property type="match status" value="1"/>
</dbReference>
<dbReference type="PROSITE" id="PS50112">
    <property type="entry name" value="PAS"/>
    <property type="match status" value="1"/>
</dbReference>
<protein>
    <recommendedName>
        <fullName evidence="2">histidine kinase</fullName>
        <ecNumber evidence="2">2.7.13.3</ecNumber>
    </recommendedName>
</protein>
<dbReference type="NCBIfam" id="TIGR00229">
    <property type="entry name" value="sensory_box"/>
    <property type="match status" value="1"/>
</dbReference>
<dbReference type="PRINTS" id="PR00344">
    <property type="entry name" value="BCTRLSENSOR"/>
</dbReference>
<dbReference type="InterPro" id="IPR036097">
    <property type="entry name" value="HisK_dim/P_sf"/>
</dbReference>
<comment type="caution">
    <text evidence="9">The sequence shown here is derived from an EMBL/GenBank/DDBJ whole genome shotgun (WGS) entry which is preliminary data.</text>
</comment>
<dbReference type="PANTHER" id="PTHR43304">
    <property type="entry name" value="PHYTOCHROME-LIKE PROTEIN CPH1"/>
    <property type="match status" value="1"/>
</dbReference>
<dbReference type="InterPro" id="IPR052162">
    <property type="entry name" value="Sensor_kinase/Photoreceptor"/>
</dbReference>
<dbReference type="InterPro" id="IPR004358">
    <property type="entry name" value="Sig_transdc_His_kin-like_C"/>
</dbReference>
<dbReference type="InterPro" id="IPR000014">
    <property type="entry name" value="PAS"/>
</dbReference>
<evidence type="ECO:0000259" key="6">
    <source>
        <dbReference type="PROSITE" id="PS50109"/>
    </source>
</evidence>
<dbReference type="FunFam" id="3.30.565.10:FF:000006">
    <property type="entry name" value="Sensor histidine kinase WalK"/>
    <property type="match status" value="1"/>
</dbReference>
<dbReference type="Pfam" id="PF02518">
    <property type="entry name" value="HATPase_c"/>
    <property type="match status" value="1"/>
</dbReference>
<proteinExistence type="predicted"/>
<sequence length="348" mass="39067">MIFDQAADGILLADPATKNLIMGNSTICQMLGYSEEEIKKMNIADIHPAEKLPEALEAFEKAKRKKIGLVENIAMRRKDGSVFCADANCSPIILNGKPYLIGLFRDITERKKMEEELKRSNTELEQFAYVASHDLQEPLRVVESYLQLLEKRYRGKLGEDANDFIGFAVDGAKRMQSLIKDLLTYSRIGVRGKEFKPVNVQLLLSQVLAGLRSIVEESGAEVSFNDLPVVLADEVQVGQLFQNLIGNAIKFRGPEKPKVSITAEKKKNEWVFMVCDQGIGINPAHTERIFKIFQRLHTREEYPGTGIGLSICKRIVERHGGRIWVESEKGKGSTFYFTIPFAGICLAL</sequence>
<dbReference type="EMBL" id="MHFR01000048">
    <property type="protein sequence ID" value="OGW96860.1"/>
    <property type="molecule type" value="Genomic_DNA"/>
</dbReference>
<comment type="catalytic activity">
    <reaction evidence="1">
        <text>ATP + protein L-histidine = ADP + protein N-phospho-L-histidine.</text>
        <dbReference type="EC" id="2.7.13.3"/>
    </reaction>
</comment>
<evidence type="ECO:0000256" key="2">
    <source>
        <dbReference type="ARBA" id="ARBA00012438"/>
    </source>
</evidence>
<dbReference type="SUPFAM" id="SSF55785">
    <property type="entry name" value="PYP-like sensor domain (PAS domain)"/>
    <property type="match status" value="1"/>
</dbReference>